<accession>E6X9B7</accession>
<dbReference type="InterPro" id="IPR007554">
    <property type="entry name" value="Glycerophosphate_synth"/>
</dbReference>
<dbReference type="RefSeq" id="WP_013549151.1">
    <property type="nucleotide sequence ID" value="NC_014934.1"/>
</dbReference>
<dbReference type="OrthoDB" id="1522454at2"/>
<protein>
    <submittedName>
        <fullName evidence="1">CDP-glycerol:poly(Glycerophosphate)glycerophosphotransferase</fullName>
    </submittedName>
</protein>
<dbReference type="eggNOG" id="COG1887">
    <property type="taxonomic scope" value="Bacteria"/>
</dbReference>
<dbReference type="Gene3D" id="3.40.50.12580">
    <property type="match status" value="1"/>
</dbReference>
<dbReference type="STRING" id="688270.Celal_0311"/>
<gene>
    <name evidence="1" type="ordered locus">Celal_0311</name>
</gene>
<name>E6X9B7_CELAD</name>
<organism evidence="1 2">
    <name type="scientific">Cellulophaga algicola (strain DSM 14237 / IC166 / ACAM 630)</name>
    <dbReference type="NCBI Taxonomy" id="688270"/>
    <lineage>
        <taxon>Bacteria</taxon>
        <taxon>Pseudomonadati</taxon>
        <taxon>Bacteroidota</taxon>
        <taxon>Flavobacteriia</taxon>
        <taxon>Flavobacteriales</taxon>
        <taxon>Flavobacteriaceae</taxon>
        <taxon>Cellulophaga</taxon>
    </lineage>
</organism>
<dbReference type="HOGENOM" id="CLU_787426_0_0_10"/>
<dbReference type="AlphaFoldDB" id="E6X9B7"/>
<dbReference type="KEGG" id="cao:Celal_0311"/>
<keyword evidence="2" id="KW-1185">Reference proteome</keyword>
<sequence>MKQKFLLYITYAYSIPICKPLEKEIKARGMEVKWFVEDEKTKAYFKNQEDILTIEEAIHYEPHIVLTATDYVADFIPGIKVQVFHGFPANKRKGTDQFIIRNFFDLYCTQGATSTPNFKHKSEKLKHFEVIETGWPKMDALFPLKNKPHNEKPIILVSSTFTKKYSLALNVSLQEELKRLSKIGKWHFDIVLHPLIAEETVAKFKSFQNENLTYHDTTNLIPLFEKSDIMLCDTSSALIEYLLQLKPVVTFRNNMPLASYINVDEVSEIEEAIQYALSQPKDIISEIKKYADESHTFKDGKSSKRVIDATLDFLYKDKSYLKPKPLSLVRKYKIRKKLNYFTWKSYQKPLTIAADQFDRKF</sequence>
<evidence type="ECO:0000313" key="1">
    <source>
        <dbReference type="EMBL" id="ADV47656.1"/>
    </source>
</evidence>
<dbReference type="SUPFAM" id="SSF53756">
    <property type="entry name" value="UDP-Glycosyltransferase/glycogen phosphorylase"/>
    <property type="match status" value="1"/>
</dbReference>
<dbReference type="GO" id="GO:0016020">
    <property type="term" value="C:membrane"/>
    <property type="evidence" value="ECO:0007669"/>
    <property type="project" value="InterPro"/>
</dbReference>
<dbReference type="InterPro" id="IPR043148">
    <property type="entry name" value="TagF_C"/>
</dbReference>
<reference evidence="1 2" key="1">
    <citation type="journal article" date="2010" name="Stand. Genomic Sci.">
        <title>Complete genome sequence of Cellulophaga algicola type strain (IC166).</title>
        <authorList>
            <person name="Abt B."/>
            <person name="Lu M."/>
            <person name="Misra M."/>
            <person name="Han C."/>
            <person name="Nolan M."/>
            <person name="Lucas S."/>
            <person name="Hammon N."/>
            <person name="Deshpande S."/>
            <person name="Cheng J.F."/>
            <person name="Tapia R."/>
            <person name="Goodwin L."/>
            <person name="Pitluck S."/>
            <person name="Liolios K."/>
            <person name="Pagani I."/>
            <person name="Ivanova N."/>
            <person name="Mavromatis K."/>
            <person name="Ovchinikova G."/>
            <person name="Pati A."/>
            <person name="Chen A."/>
            <person name="Palaniappan K."/>
            <person name="Land M."/>
            <person name="Hauser L."/>
            <person name="Chang Y.J."/>
            <person name="Jeffries C.D."/>
            <person name="Detter J.C."/>
            <person name="Brambilla E."/>
            <person name="Rohde M."/>
            <person name="Tindall B.J."/>
            <person name="Goker M."/>
            <person name="Woyke T."/>
            <person name="Bristow J."/>
            <person name="Eisen J.A."/>
            <person name="Markowitz V."/>
            <person name="Hugenholtz P."/>
            <person name="Kyrpides N.C."/>
            <person name="Klenk H.P."/>
            <person name="Lapidus A."/>
        </authorList>
    </citation>
    <scope>NUCLEOTIDE SEQUENCE [LARGE SCALE GENOMIC DNA]</scope>
    <source>
        <strain evidence="2">DSM 14237 / IC166 / ACAM 630</strain>
    </source>
</reference>
<dbReference type="Proteomes" id="UP000008634">
    <property type="component" value="Chromosome"/>
</dbReference>
<dbReference type="Pfam" id="PF04464">
    <property type="entry name" value="Glyphos_transf"/>
    <property type="match status" value="1"/>
</dbReference>
<evidence type="ECO:0000313" key="2">
    <source>
        <dbReference type="Proteomes" id="UP000008634"/>
    </source>
</evidence>
<proteinExistence type="predicted"/>
<dbReference type="GO" id="GO:0047355">
    <property type="term" value="F:CDP-glycerol glycerophosphotransferase activity"/>
    <property type="evidence" value="ECO:0007669"/>
    <property type="project" value="InterPro"/>
</dbReference>
<dbReference type="EMBL" id="CP002453">
    <property type="protein sequence ID" value="ADV47656.1"/>
    <property type="molecule type" value="Genomic_DNA"/>
</dbReference>